<sequence length="107" mass="11303">MHVTRSKWIAAMTPPSPPSSSSDSFDSDTEHEALFATTPTCAVLPDFGSSNEGKMKNTMIGDGGTGGSIAATLNFQEHRESLWLGIDRFPNGDQGSDHNSGGAEDKC</sequence>
<organism evidence="2 3">
    <name type="scientific">Lepraria neglecta</name>
    <dbReference type="NCBI Taxonomy" id="209136"/>
    <lineage>
        <taxon>Eukaryota</taxon>
        <taxon>Fungi</taxon>
        <taxon>Dikarya</taxon>
        <taxon>Ascomycota</taxon>
        <taxon>Pezizomycotina</taxon>
        <taxon>Lecanoromycetes</taxon>
        <taxon>OSLEUM clade</taxon>
        <taxon>Lecanoromycetidae</taxon>
        <taxon>Lecanorales</taxon>
        <taxon>Lecanorineae</taxon>
        <taxon>Stereocaulaceae</taxon>
        <taxon>Lepraria</taxon>
    </lineage>
</organism>
<feature type="region of interest" description="Disordered" evidence="1">
    <location>
        <begin position="1"/>
        <end position="30"/>
    </location>
</feature>
<reference evidence="2" key="1">
    <citation type="submission" date="2022-11" db="EMBL/GenBank/DDBJ databases">
        <title>Chromosomal genome sequence assembly and mating type (MAT) locus characterization of the leprose asexual lichenized fungus Lepraria neglecta (Nyl.) Erichsen.</title>
        <authorList>
            <person name="Allen J.L."/>
            <person name="Pfeffer B."/>
        </authorList>
    </citation>
    <scope>NUCLEOTIDE SEQUENCE</scope>
    <source>
        <strain evidence="2">Allen 5258</strain>
    </source>
</reference>
<dbReference type="EMBL" id="JASNWA010000004">
    <property type="protein sequence ID" value="KAK3176686.1"/>
    <property type="molecule type" value="Genomic_DNA"/>
</dbReference>
<proteinExistence type="predicted"/>
<keyword evidence="3" id="KW-1185">Reference proteome</keyword>
<evidence type="ECO:0000313" key="2">
    <source>
        <dbReference type="EMBL" id="KAK3176686.1"/>
    </source>
</evidence>
<gene>
    <name evidence="2" type="ORF">OEA41_008011</name>
</gene>
<name>A0AAD9ZDR6_9LECA</name>
<comment type="caution">
    <text evidence="2">The sequence shown here is derived from an EMBL/GenBank/DDBJ whole genome shotgun (WGS) entry which is preliminary data.</text>
</comment>
<accession>A0AAD9ZDR6</accession>
<evidence type="ECO:0000313" key="3">
    <source>
        <dbReference type="Proteomes" id="UP001276659"/>
    </source>
</evidence>
<feature type="region of interest" description="Disordered" evidence="1">
    <location>
        <begin position="86"/>
        <end position="107"/>
    </location>
</feature>
<evidence type="ECO:0000256" key="1">
    <source>
        <dbReference type="SAM" id="MobiDB-lite"/>
    </source>
</evidence>
<dbReference type="Proteomes" id="UP001276659">
    <property type="component" value="Unassembled WGS sequence"/>
</dbReference>
<dbReference type="AlphaFoldDB" id="A0AAD9ZDR6"/>
<protein>
    <submittedName>
        <fullName evidence="2">Uncharacterized protein</fullName>
    </submittedName>
</protein>